<dbReference type="PROSITE" id="PS00041">
    <property type="entry name" value="HTH_ARAC_FAMILY_1"/>
    <property type="match status" value="1"/>
</dbReference>
<evidence type="ECO:0000256" key="8">
    <source>
        <dbReference type="ARBA" id="ARBA00023125"/>
    </source>
</evidence>
<dbReference type="InterPro" id="IPR035451">
    <property type="entry name" value="Ada-like_dom_sf"/>
</dbReference>
<dbReference type="PIRSF" id="PIRSF000408">
    <property type="entry name" value="Alkyltransferas_AdaA"/>
    <property type="match status" value="1"/>
</dbReference>
<keyword evidence="8" id="KW-0238">DNA-binding</keyword>
<accession>A0ABW5BIJ7</accession>
<keyword evidence="9" id="KW-0010">Activator</keyword>
<keyword evidence="3" id="KW-0808">Transferase</keyword>
<evidence type="ECO:0000256" key="4">
    <source>
        <dbReference type="ARBA" id="ARBA00022723"/>
    </source>
</evidence>
<keyword evidence="7" id="KW-0805">Transcription regulation</keyword>
<protein>
    <submittedName>
        <fullName evidence="13">Bifunctional transcriptional activator/DNA repair enzyme AdaA</fullName>
    </submittedName>
</protein>
<evidence type="ECO:0000256" key="6">
    <source>
        <dbReference type="ARBA" id="ARBA00022833"/>
    </source>
</evidence>
<evidence type="ECO:0000256" key="11">
    <source>
        <dbReference type="ARBA" id="ARBA00023204"/>
    </source>
</evidence>
<dbReference type="Pfam" id="PF02805">
    <property type="entry name" value="Ada_Zn_binding"/>
    <property type="match status" value="1"/>
</dbReference>
<dbReference type="PANTHER" id="PTHR46796:SF6">
    <property type="entry name" value="ARAC SUBFAMILY"/>
    <property type="match status" value="1"/>
</dbReference>
<dbReference type="Gene3D" id="1.10.10.60">
    <property type="entry name" value="Homeodomain-like"/>
    <property type="match status" value="2"/>
</dbReference>
<dbReference type="SMART" id="SM00342">
    <property type="entry name" value="HTH_ARAC"/>
    <property type="match status" value="1"/>
</dbReference>
<evidence type="ECO:0000256" key="5">
    <source>
        <dbReference type="ARBA" id="ARBA00022763"/>
    </source>
</evidence>
<comment type="cofactor">
    <cofactor evidence="1">
        <name>Zn(2+)</name>
        <dbReference type="ChEBI" id="CHEBI:29105"/>
    </cofactor>
</comment>
<evidence type="ECO:0000256" key="10">
    <source>
        <dbReference type="ARBA" id="ARBA00023163"/>
    </source>
</evidence>
<keyword evidence="14" id="KW-1185">Reference proteome</keyword>
<keyword evidence="11" id="KW-0234">DNA repair</keyword>
<dbReference type="EMBL" id="JBHUII010000001">
    <property type="protein sequence ID" value="MFD2204730.1"/>
    <property type="molecule type" value="Genomic_DNA"/>
</dbReference>
<comment type="caution">
    <text evidence="13">The sequence shown here is derived from an EMBL/GenBank/DDBJ whole genome shotgun (WGS) entry which is preliminary data.</text>
</comment>
<proteinExistence type="predicted"/>
<keyword evidence="5" id="KW-0227">DNA damage</keyword>
<dbReference type="SUPFAM" id="SSF46689">
    <property type="entry name" value="Homeodomain-like"/>
    <property type="match status" value="2"/>
</dbReference>
<keyword evidence="2" id="KW-0489">Methyltransferase</keyword>
<dbReference type="PANTHER" id="PTHR46796">
    <property type="entry name" value="HTH-TYPE TRANSCRIPTIONAL ACTIVATOR RHAS-RELATED"/>
    <property type="match status" value="1"/>
</dbReference>
<evidence type="ECO:0000256" key="7">
    <source>
        <dbReference type="ARBA" id="ARBA00023015"/>
    </source>
</evidence>
<feature type="domain" description="HTH araC/xylS-type" evidence="12">
    <location>
        <begin position="86"/>
        <end position="183"/>
    </location>
</feature>
<keyword evidence="10" id="KW-0804">Transcription</keyword>
<dbReference type="InterPro" id="IPR018062">
    <property type="entry name" value="HTH_AraC-typ_CS"/>
</dbReference>
<dbReference type="InterPro" id="IPR018060">
    <property type="entry name" value="HTH_AraC"/>
</dbReference>
<dbReference type="InterPro" id="IPR004026">
    <property type="entry name" value="Ada_DNA_repair_Zn-bd"/>
</dbReference>
<keyword evidence="6" id="KW-0862">Zinc</keyword>
<evidence type="ECO:0000256" key="3">
    <source>
        <dbReference type="ARBA" id="ARBA00022679"/>
    </source>
</evidence>
<dbReference type="PROSITE" id="PS01124">
    <property type="entry name" value="HTH_ARAC_FAMILY_2"/>
    <property type="match status" value="1"/>
</dbReference>
<evidence type="ECO:0000259" key="12">
    <source>
        <dbReference type="PROSITE" id="PS01124"/>
    </source>
</evidence>
<keyword evidence="4" id="KW-0479">Metal-binding</keyword>
<evidence type="ECO:0000256" key="9">
    <source>
        <dbReference type="ARBA" id="ARBA00023159"/>
    </source>
</evidence>
<reference evidence="14" key="1">
    <citation type="journal article" date="2019" name="Int. J. Syst. Evol. Microbiol.">
        <title>The Global Catalogue of Microorganisms (GCM) 10K type strain sequencing project: providing services to taxonomists for standard genome sequencing and annotation.</title>
        <authorList>
            <consortium name="The Broad Institute Genomics Platform"/>
            <consortium name="The Broad Institute Genome Sequencing Center for Infectious Disease"/>
            <person name="Wu L."/>
            <person name="Ma J."/>
        </authorList>
    </citation>
    <scope>NUCLEOTIDE SEQUENCE [LARGE SCALE GENOMIC DNA]</scope>
    <source>
        <strain evidence="14">CGMCC 4.7192</strain>
    </source>
</reference>
<name>A0ABW5BIJ7_9PROT</name>
<evidence type="ECO:0000313" key="14">
    <source>
        <dbReference type="Proteomes" id="UP001597294"/>
    </source>
</evidence>
<sequence length="183" mass="20385">MLNFDECNEARLIRDPAYDGVFFVGVFTTQIYCRPVCPARLPLTKNVKFFETAPAAEVAGLRPCLRCRPETAPFSPAWEGSKSTVNRALKLINDGALDEGSVIELADRLGIGSRHLTRLFSKHFGASPLQAAQTYRIQRAKRLLNDTELSMTEIAFTAGFGSLRRFNAVFSKLYGRPPSAIRR</sequence>
<evidence type="ECO:0000256" key="2">
    <source>
        <dbReference type="ARBA" id="ARBA00022603"/>
    </source>
</evidence>
<dbReference type="SUPFAM" id="SSF57884">
    <property type="entry name" value="Ada DNA repair protein, N-terminal domain (N-Ada 10)"/>
    <property type="match status" value="1"/>
</dbReference>
<organism evidence="13 14">
    <name type="scientific">Kiloniella antarctica</name>
    <dbReference type="NCBI Taxonomy" id="1550907"/>
    <lineage>
        <taxon>Bacteria</taxon>
        <taxon>Pseudomonadati</taxon>
        <taxon>Pseudomonadota</taxon>
        <taxon>Alphaproteobacteria</taxon>
        <taxon>Rhodospirillales</taxon>
        <taxon>Kiloniellaceae</taxon>
        <taxon>Kiloniella</taxon>
    </lineage>
</organism>
<gene>
    <name evidence="13" type="ORF">ACFSKO_03880</name>
</gene>
<dbReference type="InterPro" id="IPR050204">
    <property type="entry name" value="AraC_XylS_family_regulators"/>
</dbReference>
<dbReference type="InterPro" id="IPR016220">
    <property type="entry name" value="Me-P-triester_DNA_alkyl-Trfase"/>
</dbReference>
<evidence type="ECO:0000256" key="1">
    <source>
        <dbReference type="ARBA" id="ARBA00001947"/>
    </source>
</evidence>
<dbReference type="InterPro" id="IPR009057">
    <property type="entry name" value="Homeodomain-like_sf"/>
</dbReference>
<dbReference type="Gene3D" id="3.40.10.10">
    <property type="entry name" value="DNA Methylphosphotriester Repair Domain"/>
    <property type="match status" value="1"/>
</dbReference>
<dbReference type="Pfam" id="PF12833">
    <property type="entry name" value="HTH_18"/>
    <property type="match status" value="1"/>
</dbReference>
<evidence type="ECO:0000313" key="13">
    <source>
        <dbReference type="EMBL" id="MFD2204730.1"/>
    </source>
</evidence>
<dbReference type="Proteomes" id="UP001597294">
    <property type="component" value="Unassembled WGS sequence"/>
</dbReference>